<evidence type="ECO:0008006" key="4">
    <source>
        <dbReference type="Google" id="ProtNLM"/>
    </source>
</evidence>
<comment type="caution">
    <text evidence="2">The sequence shown here is derived from an EMBL/GenBank/DDBJ whole genome shotgun (WGS) entry which is preliminary data.</text>
</comment>
<organism evidence="2 3">
    <name type="scientific">Lithohypha guttulata</name>
    <dbReference type="NCBI Taxonomy" id="1690604"/>
    <lineage>
        <taxon>Eukaryota</taxon>
        <taxon>Fungi</taxon>
        <taxon>Dikarya</taxon>
        <taxon>Ascomycota</taxon>
        <taxon>Pezizomycotina</taxon>
        <taxon>Eurotiomycetes</taxon>
        <taxon>Chaetothyriomycetidae</taxon>
        <taxon>Chaetothyriales</taxon>
        <taxon>Trichomeriaceae</taxon>
        <taxon>Lithohypha</taxon>
    </lineage>
</organism>
<gene>
    <name evidence="2" type="ORF">LTR24_001541</name>
</gene>
<dbReference type="Proteomes" id="UP001345013">
    <property type="component" value="Unassembled WGS sequence"/>
</dbReference>
<evidence type="ECO:0000313" key="2">
    <source>
        <dbReference type="EMBL" id="KAK5099140.1"/>
    </source>
</evidence>
<protein>
    <recommendedName>
        <fullName evidence="4">F-box domain-containing protein</fullName>
    </recommendedName>
</protein>
<name>A0ABR0KKW7_9EURO</name>
<proteinExistence type="predicted"/>
<evidence type="ECO:0000256" key="1">
    <source>
        <dbReference type="SAM" id="MobiDB-lite"/>
    </source>
</evidence>
<evidence type="ECO:0000313" key="3">
    <source>
        <dbReference type="Proteomes" id="UP001345013"/>
    </source>
</evidence>
<keyword evidence="3" id="KW-1185">Reference proteome</keyword>
<accession>A0ABR0KKW7</accession>
<dbReference type="EMBL" id="JAVRRG010000011">
    <property type="protein sequence ID" value="KAK5099140.1"/>
    <property type="molecule type" value="Genomic_DNA"/>
</dbReference>
<feature type="region of interest" description="Disordered" evidence="1">
    <location>
        <begin position="13"/>
        <end position="32"/>
    </location>
</feature>
<reference evidence="2 3" key="1">
    <citation type="submission" date="2023-08" db="EMBL/GenBank/DDBJ databases">
        <title>Black Yeasts Isolated from many extreme environments.</title>
        <authorList>
            <person name="Coleine C."/>
            <person name="Stajich J.E."/>
            <person name="Selbmann L."/>
        </authorList>
    </citation>
    <scope>NUCLEOTIDE SEQUENCE [LARGE SCALE GENOMIC DNA]</scope>
    <source>
        <strain evidence="2 3">CCFEE 5885</strain>
    </source>
</reference>
<sequence>MTFHFSGRLCQREKPERGSLAKVSENGPPKGHSPILSLPAEVRAYIFKFLIDDVDLIFRFSKHFDTSSCWVSWQEYHQKLAFLRACKLFEAEALNLVQVQAIGIEVDPLPDQNSVNPETAKLFAKYKRSVPQPIGLRLETVRPYLIQLSIDSRYTLGYFLATDLLDSFPKLRFIRIKQVLWPRTIDSNYRETINGAPGRLGVISESVGEHTGTSPYLAQRSTGCLYDDVKLGTFLGNEKLRKYHPLMVDTTIRSLGRFPDDWPSDDEAGYPIKGAVSGLRMTYQWPARRVTSLEVDMYNQPMALAIKSQWTEKISLTDGADATIDGSSNNV</sequence>